<comment type="caution">
    <text evidence="2">The sequence shown here is derived from an EMBL/GenBank/DDBJ whole genome shotgun (WGS) entry which is preliminary data.</text>
</comment>
<dbReference type="PANTHER" id="PTHR43591">
    <property type="entry name" value="METHYLTRANSFERASE"/>
    <property type="match status" value="1"/>
</dbReference>
<accession>A0A415LEW6</accession>
<keyword evidence="2" id="KW-0489">Methyltransferase</keyword>
<dbReference type="EMBL" id="QROT01000002">
    <property type="protein sequence ID" value="RHL47069.1"/>
    <property type="molecule type" value="Genomic_DNA"/>
</dbReference>
<dbReference type="GO" id="GO:0008757">
    <property type="term" value="F:S-adenosylmethionine-dependent methyltransferase activity"/>
    <property type="evidence" value="ECO:0007669"/>
    <property type="project" value="InterPro"/>
</dbReference>
<proteinExistence type="predicted"/>
<dbReference type="InterPro" id="IPR013216">
    <property type="entry name" value="Methyltransf_11"/>
</dbReference>
<evidence type="ECO:0000313" key="2">
    <source>
        <dbReference type="EMBL" id="RHL47069.1"/>
    </source>
</evidence>
<evidence type="ECO:0000259" key="1">
    <source>
        <dbReference type="Pfam" id="PF08241"/>
    </source>
</evidence>
<dbReference type="AlphaFoldDB" id="A0A415LEW6"/>
<gene>
    <name evidence="2" type="ORF">DW018_02820</name>
</gene>
<keyword evidence="2" id="KW-0808">Transferase</keyword>
<feature type="domain" description="Methyltransferase type 11" evidence="1">
    <location>
        <begin position="51"/>
        <end position="142"/>
    </location>
</feature>
<dbReference type="Proteomes" id="UP000283314">
    <property type="component" value="Unassembled WGS sequence"/>
</dbReference>
<reference evidence="2 3" key="1">
    <citation type="submission" date="2018-08" db="EMBL/GenBank/DDBJ databases">
        <title>A genome reference for cultivated species of the human gut microbiota.</title>
        <authorList>
            <person name="Zou Y."/>
            <person name="Xue W."/>
            <person name="Luo G."/>
        </authorList>
    </citation>
    <scope>NUCLEOTIDE SEQUENCE [LARGE SCALE GENOMIC DNA]</scope>
    <source>
        <strain evidence="2 3">AF37-4</strain>
    </source>
</reference>
<sequence length="297" mass="34583">MLEDTMNTIWSTYVQKIGTLYDTRSLRFSDIYKDKYLKAFKIEDRSNLKLLEIGCGPGALAESLRRWYPNISIYAIDRDSNFINYASKKSSSIYFSEGDATRLKFDNNSLDVTISNTVAEHIEPSKFYGEQYRVLKKNGVCLVLSARNGINIYSQCVIEQSEFEKQIWKRVENYFYDIEKKYDICLYQQNESEIPLNMEKNGFKNVSTEYITINLTPDNPIYSRETAYAMINANRQVNIDNINGLSYIAPNIVDESEIEELKRLVNKKYDYRLALYDKGIKLWDTNVSVTMVIRGVK</sequence>
<dbReference type="Gene3D" id="3.40.50.150">
    <property type="entry name" value="Vaccinia Virus protein VP39"/>
    <property type="match status" value="1"/>
</dbReference>
<evidence type="ECO:0000313" key="3">
    <source>
        <dbReference type="Proteomes" id="UP000283314"/>
    </source>
</evidence>
<dbReference type="PANTHER" id="PTHR43591:SF110">
    <property type="entry name" value="RHODANESE DOMAIN-CONTAINING PROTEIN"/>
    <property type="match status" value="1"/>
</dbReference>
<organism evidence="2 3">
    <name type="scientific">Eubacterium ventriosum</name>
    <dbReference type="NCBI Taxonomy" id="39496"/>
    <lineage>
        <taxon>Bacteria</taxon>
        <taxon>Bacillati</taxon>
        <taxon>Bacillota</taxon>
        <taxon>Clostridia</taxon>
        <taxon>Eubacteriales</taxon>
        <taxon>Eubacteriaceae</taxon>
        <taxon>Eubacterium</taxon>
    </lineage>
</organism>
<dbReference type="GO" id="GO:0032259">
    <property type="term" value="P:methylation"/>
    <property type="evidence" value="ECO:0007669"/>
    <property type="project" value="UniProtKB-KW"/>
</dbReference>
<dbReference type="CDD" id="cd02440">
    <property type="entry name" value="AdoMet_MTases"/>
    <property type="match status" value="1"/>
</dbReference>
<dbReference type="InterPro" id="IPR029063">
    <property type="entry name" value="SAM-dependent_MTases_sf"/>
</dbReference>
<name>A0A415LEW6_9FIRM</name>
<protein>
    <submittedName>
        <fullName evidence="2">Class I SAM-dependent methyltransferase</fullName>
    </submittedName>
</protein>
<dbReference type="Pfam" id="PF08241">
    <property type="entry name" value="Methyltransf_11"/>
    <property type="match status" value="1"/>
</dbReference>
<dbReference type="SUPFAM" id="SSF53335">
    <property type="entry name" value="S-adenosyl-L-methionine-dependent methyltransferases"/>
    <property type="match status" value="1"/>
</dbReference>